<dbReference type="AlphaFoldDB" id="A0A2W1LHJ0"/>
<dbReference type="PANTHER" id="PTHR43017">
    <property type="entry name" value="GALACTOSIDE O-ACETYLTRANSFERASE"/>
    <property type="match status" value="1"/>
</dbReference>
<dbReference type="InterPro" id="IPR011004">
    <property type="entry name" value="Trimer_LpxA-like_sf"/>
</dbReference>
<evidence type="ECO:0000256" key="2">
    <source>
        <dbReference type="ARBA" id="ARBA00022679"/>
    </source>
</evidence>
<reference evidence="7 8" key="1">
    <citation type="submission" date="2018-06" db="EMBL/GenBank/DDBJ databases">
        <title>Paenibacillus imtechensis sp. nov.</title>
        <authorList>
            <person name="Pinnaka A.K."/>
            <person name="Singh H."/>
            <person name="Kaur M."/>
        </authorList>
    </citation>
    <scope>NUCLEOTIDE SEQUENCE [LARGE SCALE GENOMIC DNA]</scope>
    <source>
        <strain evidence="7 8">SMB1</strain>
    </source>
</reference>
<name>A0A2W1LHJ0_9BACL</name>
<dbReference type="OrthoDB" id="9812571at2"/>
<dbReference type="Pfam" id="PF12464">
    <property type="entry name" value="Mac"/>
    <property type="match status" value="1"/>
</dbReference>
<keyword evidence="8" id="KW-1185">Reference proteome</keyword>
<dbReference type="EMBL" id="QKRB01000010">
    <property type="protein sequence ID" value="PZD97530.1"/>
    <property type="molecule type" value="Genomic_DNA"/>
</dbReference>
<evidence type="ECO:0000313" key="7">
    <source>
        <dbReference type="EMBL" id="PZD97530.1"/>
    </source>
</evidence>
<dbReference type="Proteomes" id="UP000249522">
    <property type="component" value="Unassembled WGS sequence"/>
</dbReference>
<dbReference type="GO" id="GO:0008870">
    <property type="term" value="F:galactoside O-acetyltransferase activity"/>
    <property type="evidence" value="ECO:0007669"/>
    <property type="project" value="TreeGrafter"/>
</dbReference>
<proteinExistence type="inferred from homology"/>
<sequence length="98" mass="10665">MNARRLTRLFNQSLETDDQQRMKLLKELLGSTGNQIYAEPVFRCDYGYNIHAGENFYANLGCVFIGSNAVIASGAVVTKNMPGNTVVGGIPAAVIKQL</sequence>
<evidence type="ECO:0000256" key="4">
    <source>
        <dbReference type="ARBA" id="ARBA00023315"/>
    </source>
</evidence>
<evidence type="ECO:0000256" key="3">
    <source>
        <dbReference type="ARBA" id="ARBA00022737"/>
    </source>
</evidence>
<keyword evidence="3" id="KW-0677">Repeat</keyword>
<dbReference type="EC" id="2.3.1.-" evidence="5"/>
<dbReference type="Gene3D" id="2.160.10.10">
    <property type="entry name" value="Hexapeptide repeat proteins"/>
    <property type="match status" value="2"/>
</dbReference>
<evidence type="ECO:0000256" key="1">
    <source>
        <dbReference type="ARBA" id="ARBA00007274"/>
    </source>
</evidence>
<organism evidence="7 8">
    <name type="scientific">Paenibacillus sambharensis</name>
    <dbReference type="NCBI Taxonomy" id="1803190"/>
    <lineage>
        <taxon>Bacteria</taxon>
        <taxon>Bacillati</taxon>
        <taxon>Bacillota</taxon>
        <taxon>Bacilli</taxon>
        <taxon>Bacillales</taxon>
        <taxon>Paenibacillaceae</taxon>
        <taxon>Paenibacillus</taxon>
    </lineage>
</organism>
<evidence type="ECO:0000256" key="5">
    <source>
        <dbReference type="RuleBase" id="RU367021"/>
    </source>
</evidence>
<protein>
    <recommendedName>
        <fullName evidence="5">Acetyltransferase</fullName>
        <ecNumber evidence="5">2.3.1.-</ecNumber>
    </recommendedName>
</protein>
<evidence type="ECO:0000259" key="6">
    <source>
        <dbReference type="Pfam" id="PF12464"/>
    </source>
</evidence>
<dbReference type="PANTHER" id="PTHR43017:SF1">
    <property type="entry name" value="ACETYLTRANSFERASE YJL218W-RELATED"/>
    <property type="match status" value="1"/>
</dbReference>
<comment type="caution">
    <text evidence="7">The sequence shown here is derived from an EMBL/GenBank/DDBJ whole genome shotgun (WGS) entry which is preliminary data.</text>
</comment>
<dbReference type="SUPFAM" id="SSF51161">
    <property type="entry name" value="Trimeric LpxA-like enzymes"/>
    <property type="match status" value="1"/>
</dbReference>
<dbReference type="InterPro" id="IPR039369">
    <property type="entry name" value="LacA-like"/>
</dbReference>
<keyword evidence="4 5" id="KW-0012">Acyltransferase</keyword>
<feature type="domain" description="Maltose/galactoside acetyltransferase" evidence="6">
    <location>
        <begin position="2"/>
        <end position="33"/>
    </location>
</feature>
<comment type="similarity">
    <text evidence="1 5">Belongs to the transferase hexapeptide repeat family.</text>
</comment>
<accession>A0A2W1LHJ0</accession>
<dbReference type="InterPro" id="IPR024688">
    <property type="entry name" value="Mac_dom"/>
</dbReference>
<gene>
    <name evidence="7" type="ORF">DNH61_01235</name>
</gene>
<keyword evidence="2 5" id="KW-0808">Transferase</keyword>
<evidence type="ECO:0000313" key="8">
    <source>
        <dbReference type="Proteomes" id="UP000249522"/>
    </source>
</evidence>